<name>A0A8C4QJL5_EPTBU</name>
<dbReference type="AlphaFoldDB" id="A0A8C4QJL5"/>
<dbReference type="PANTHER" id="PTHR13950">
    <property type="entry name" value="RABCONNECTIN-RELATED"/>
    <property type="match status" value="1"/>
</dbReference>
<dbReference type="GO" id="GO:0007035">
    <property type="term" value="P:vacuolar acidification"/>
    <property type="evidence" value="ECO:0007669"/>
    <property type="project" value="TreeGrafter"/>
</dbReference>
<dbReference type="InterPro" id="IPR052208">
    <property type="entry name" value="DmX-like/RAVE_component"/>
</dbReference>
<dbReference type="GO" id="GO:0043291">
    <property type="term" value="C:RAVE complex"/>
    <property type="evidence" value="ECO:0007669"/>
    <property type="project" value="TreeGrafter"/>
</dbReference>
<feature type="compositionally biased region" description="Polar residues" evidence="1">
    <location>
        <begin position="240"/>
        <end position="259"/>
    </location>
</feature>
<evidence type="ECO:0000313" key="2">
    <source>
        <dbReference type="Ensembl" id="ENSEBUP00000015645.1"/>
    </source>
</evidence>
<evidence type="ECO:0000256" key="1">
    <source>
        <dbReference type="SAM" id="MobiDB-lite"/>
    </source>
</evidence>
<reference evidence="2" key="2">
    <citation type="submission" date="2025-09" db="UniProtKB">
        <authorList>
            <consortium name="Ensembl"/>
        </authorList>
    </citation>
    <scope>IDENTIFICATION</scope>
</reference>
<dbReference type="Ensembl" id="ENSEBUT00000016221.1">
    <property type="protein sequence ID" value="ENSEBUP00000015645.1"/>
    <property type="gene ID" value="ENSEBUG00000009854.1"/>
</dbReference>
<dbReference type="Proteomes" id="UP000694388">
    <property type="component" value="Unplaced"/>
</dbReference>
<evidence type="ECO:0000313" key="3">
    <source>
        <dbReference type="Proteomes" id="UP000694388"/>
    </source>
</evidence>
<reference evidence="2" key="1">
    <citation type="submission" date="2025-08" db="UniProtKB">
        <authorList>
            <consortium name="Ensembl"/>
        </authorList>
    </citation>
    <scope>IDENTIFICATION</scope>
</reference>
<organism evidence="2 3">
    <name type="scientific">Eptatretus burgeri</name>
    <name type="common">Inshore hagfish</name>
    <dbReference type="NCBI Taxonomy" id="7764"/>
    <lineage>
        <taxon>Eukaryota</taxon>
        <taxon>Metazoa</taxon>
        <taxon>Chordata</taxon>
        <taxon>Craniata</taxon>
        <taxon>Vertebrata</taxon>
        <taxon>Cyclostomata</taxon>
        <taxon>Myxini</taxon>
        <taxon>Myxiniformes</taxon>
        <taxon>Myxinidae</taxon>
        <taxon>Eptatretinae</taxon>
        <taxon>Eptatretus</taxon>
    </lineage>
</organism>
<proteinExistence type="predicted"/>
<feature type="region of interest" description="Disordered" evidence="1">
    <location>
        <begin position="238"/>
        <end position="259"/>
    </location>
</feature>
<keyword evidence="3" id="KW-1185">Reference proteome</keyword>
<accession>A0A8C4QJL5</accession>
<dbReference type="GeneTree" id="ENSGT00390000000096"/>
<sequence length="259" mass="28378">MVDVCMTGGQVIANLARCWSRVTVSRDLPRRAIDCGEVGNWTGFWDLWALISDCFPLGSVEAMRIHQVLAGAVNPGSGGYSTGCARDLPFTVYGSGCDLVILGGNFERVQIIPGSGHGNLLVESVDCSGHHGKIAASYGNTVCIFDPFPKFHRNQKSNLPFQWYNTGQFDVPSTVQALAWEPQACGCWLHHWLGRCYTADAVSPLPVHWYSFCRPQKDDRLSQPPGVLIQRPTGIELRTRGSQAATRTTKPTPGFTQPQ</sequence>
<dbReference type="PANTHER" id="PTHR13950:SF9">
    <property type="entry name" value="RABCONNECTIN-3A"/>
    <property type="match status" value="1"/>
</dbReference>
<protein>
    <submittedName>
        <fullName evidence="2">Uncharacterized protein</fullName>
    </submittedName>
</protein>